<accession>A0A2S4UVK8</accession>
<name>A0A2S4UVK8_9BASI</name>
<dbReference type="InterPro" id="IPR052260">
    <property type="entry name" value="Autophagy_Rcpt_SigReg"/>
</dbReference>
<dbReference type="EMBL" id="PKSM01000234">
    <property type="protein sequence ID" value="POW01293.1"/>
    <property type="molecule type" value="Genomic_DNA"/>
</dbReference>
<dbReference type="VEuPathDB" id="FungiDB:PSHT_12598"/>
<evidence type="ECO:0000256" key="2">
    <source>
        <dbReference type="ARBA" id="ARBA00022771"/>
    </source>
</evidence>
<feature type="domain" description="ZZ-type" evidence="7">
    <location>
        <begin position="244"/>
        <end position="296"/>
    </location>
</feature>
<dbReference type="GO" id="GO:0005080">
    <property type="term" value="F:protein kinase C binding"/>
    <property type="evidence" value="ECO:0007669"/>
    <property type="project" value="TreeGrafter"/>
</dbReference>
<dbReference type="GO" id="GO:0016235">
    <property type="term" value="C:aggresome"/>
    <property type="evidence" value="ECO:0007669"/>
    <property type="project" value="TreeGrafter"/>
</dbReference>
<feature type="coiled-coil region" evidence="5">
    <location>
        <begin position="191"/>
        <end position="225"/>
    </location>
</feature>
<keyword evidence="1" id="KW-0479">Metal-binding</keyword>
<organism evidence="8 9">
    <name type="scientific">Puccinia striiformis</name>
    <dbReference type="NCBI Taxonomy" id="27350"/>
    <lineage>
        <taxon>Eukaryota</taxon>
        <taxon>Fungi</taxon>
        <taxon>Dikarya</taxon>
        <taxon>Basidiomycota</taxon>
        <taxon>Pucciniomycotina</taxon>
        <taxon>Pucciniomycetes</taxon>
        <taxon>Pucciniales</taxon>
        <taxon>Pucciniaceae</taxon>
        <taxon>Puccinia</taxon>
    </lineage>
</organism>
<dbReference type="PANTHER" id="PTHR15090">
    <property type="entry name" value="SEQUESTOSOME 1-RELATED"/>
    <property type="match status" value="1"/>
</dbReference>
<dbReference type="AlphaFoldDB" id="A0A2S4UVK8"/>
<evidence type="ECO:0000256" key="5">
    <source>
        <dbReference type="SAM" id="Coils"/>
    </source>
</evidence>
<proteinExistence type="predicted"/>
<dbReference type="InterPro" id="IPR000433">
    <property type="entry name" value="Znf_ZZ"/>
</dbReference>
<evidence type="ECO:0000313" key="9">
    <source>
        <dbReference type="Proteomes" id="UP000238274"/>
    </source>
</evidence>
<reference evidence="9" key="3">
    <citation type="journal article" date="2018" name="Mol. Plant Microbe Interact.">
        <title>Genome sequence resources for the wheat stripe rust pathogen (Puccinia striiformis f. sp. tritici) and the barley stripe rust pathogen (Puccinia striiformis f. sp. hordei).</title>
        <authorList>
            <person name="Xia C."/>
            <person name="Wang M."/>
            <person name="Yin C."/>
            <person name="Cornejo O.E."/>
            <person name="Hulbert S.H."/>
            <person name="Chen X."/>
        </authorList>
    </citation>
    <scope>NUCLEOTIDE SEQUENCE [LARGE SCALE GENOMIC DNA]</scope>
    <source>
        <strain evidence="9">93TX-2</strain>
    </source>
</reference>
<feature type="domain" description="ZZ-type" evidence="7">
    <location>
        <begin position="309"/>
        <end position="362"/>
    </location>
</feature>
<evidence type="ECO:0000259" key="6">
    <source>
        <dbReference type="PROSITE" id="PS50089"/>
    </source>
</evidence>
<dbReference type="VEuPathDB" id="FungiDB:PSTT_00344"/>
<reference evidence="9" key="2">
    <citation type="journal article" date="2018" name="BMC Genomics">
        <title>Genomic insights into host adaptation between the wheat stripe rust pathogen (Puccinia striiformis f. sp. tritici) and the barley stripe rust pathogen (Puccinia striiformis f. sp. hordei).</title>
        <authorList>
            <person name="Xia C."/>
            <person name="Wang M."/>
            <person name="Yin C."/>
            <person name="Cornejo O.E."/>
            <person name="Hulbert S.H."/>
            <person name="Chen X."/>
        </authorList>
    </citation>
    <scope>NUCLEOTIDE SEQUENCE [LARGE SCALE GENOMIC DNA]</scope>
    <source>
        <strain evidence="9">93TX-2</strain>
    </source>
</reference>
<evidence type="ECO:0000313" key="8">
    <source>
        <dbReference type="EMBL" id="POW01293.1"/>
    </source>
</evidence>
<dbReference type="Gene3D" id="3.30.40.10">
    <property type="entry name" value="Zinc/RING finger domain, C3HC4 (zinc finger)"/>
    <property type="match status" value="1"/>
</dbReference>
<comment type="caution">
    <text evidence="8">The sequence shown here is derived from an EMBL/GenBank/DDBJ whole genome shotgun (WGS) entry which is preliminary data.</text>
</comment>
<dbReference type="GO" id="GO:0000423">
    <property type="term" value="P:mitophagy"/>
    <property type="evidence" value="ECO:0007669"/>
    <property type="project" value="TreeGrafter"/>
</dbReference>
<dbReference type="Gene3D" id="3.30.60.90">
    <property type="match status" value="2"/>
</dbReference>
<dbReference type="InterPro" id="IPR043145">
    <property type="entry name" value="Znf_ZZ_sf"/>
</dbReference>
<dbReference type="OrthoDB" id="661148at2759"/>
<dbReference type="PROSITE" id="PS00518">
    <property type="entry name" value="ZF_RING_1"/>
    <property type="match status" value="1"/>
</dbReference>
<dbReference type="Proteomes" id="UP000238274">
    <property type="component" value="Unassembled WGS sequence"/>
</dbReference>
<dbReference type="Pfam" id="PF13923">
    <property type="entry name" value="zf-C3HC4_2"/>
    <property type="match status" value="1"/>
</dbReference>
<dbReference type="PROSITE" id="PS50089">
    <property type="entry name" value="ZF_RING_2"/>
    <property type="match status" value="1"/>
</dbReference>
<keyword evidence="3" id="KW-0862">Zinc</keyword>
<reference evidence="8 9" key="1">
    <citation type="submission" date="2017-12" db="EMBL/GenBank/DDBJ databases">
        <title>Gene loss provides genomic basis for host adaptation in cereal stripe rust fungi.</title>
        <authorList>
            <person name="Xia C."/>
        </authorList>
    </citation>
    <scope>NUCLEOTIDE SEQUENCE [LARGE SCALE GENOMIC DNA]</scope>
    <source>
        <strain evidence="8 9">93TX-2</strain>
    </source>
</reference>
<dbReference type="SMART" id="SM00291">
    <property type="entry name" value="ZnF_ZZ"/>
    <property type="match status" value="2"/>
</dbReference>
<dbReference type="Pfam" id="PF00569">
    <property type="entry name" value="ZZ"/>
    <property type="match status" value="2"/>
</dbReference>
<evidence type="ECO:0000256" key="3">
    <source>
        <dbReference type="ARBA" id="ARBA00022833"/>
    </source>
</evidence>
<dbReference type="SUPFAM" id="SSF57850">
    <property type="entry name" value="RING/U-box"/>
    <property type="match status" value="3"/>
</dbReference>
<protein>
    <recommendedName>
        <fullName evidence="10">RING-type domain-containing protein</fullName>
    </recommendedName>
</protein>
<dbReference type="InterPro" id="IPR013083">
    <property type="entry name" value="Znf_RING/FYVE/PHD"/>
</dbReference>
<dbReference type="InterPro" id="IPR017907">
    <property type="entry name" value="Znf_RING_CS"/>
</dbReference>
<dbReference type="GO" id="GO:0007032">
    <property type="term" value="P:endosome organization"/>
    <property type="evidence" value="ECO:0007669"/>
    <property type="project" value="TreeGrafter"/>
</dbReference>
<sequence length="362" mass="41401">MSTDSSPVLVDRDASRFLTNVATCTAMNTLSARLCSAQFARQYPIPQSFHWCHRLTPMRFGLVSFPSEPWVQPVVATGCGHMFCERCIHTWIRHIPSCPIDRSSLPSNQLIQPPRILSELVDELEVICSLGCGWTGRRDCWKNHLEIDCPEAQENEPIIPSALLIEKIDSPEPEDEEESFKERWKKLAREMHVLKREAKDYISTIERFKDKVSKLQLELRQANELIIVKPPSPSPVTSPIPLPVHQATCDFCRSHIQGTRYKCLKCPDLDSCSECFPEMSNLHPIHDFVPIESPSDINIVRLPEWSIVHPDVRCNQCEQQVIGPRFKCVICRDYDLCHHCMALPRPVHPIGHPMTRFVNPQG</sequence>
<evidence type="ECO:0000256" key="1">
    <source>
        <dbReference type="ARBA" id="ARBA00022723"/>
    </source>
</evidence>
<evidence type="ECO:0000259" key="7">
    <source>
        <dbReference type="PROSITE" id="PS50135"/>
    </source>
</evidence>
<dbReference type="GO" id="GO:0070530">
    <property type="term" value="F:K63-linked polyubiquitin modification-dependent protein binding"/>
    <property type="evidence" value="ECO:0007669"/>
    <property type="project" value="TreeGrafter"/>
</dbReference>
<dbReference type="CDD" id="cd02340">
    <property type="entry name" value="ZZ_NBR1_like"/>
    <property type="match status" value="2"/>
</dbReference>
<keyword evidence="5" id="KW-0175">Coiled coil</keyword>
<dbReference type="PROSITE" id="PS50135">
    <property type="entry name" value="ZF_ZZ_2"/>
    <property type="match status" value="2"/>
</dbReference>
<dbReference type="GO" id="GO:0008270">
    <property type="term" value="F:zinc ion binding"/>
    <property type="evidence" value="ECO:0007669"/>
    <property type="project" value="UniProtKB-KW"/>
</dbReference>
<feature type="domain" description="RING-type" evidence="6">
    <location>
        <begin position="79"/>
        <end position="102"/>
    </location>
</feature>
<dbReference type="PROSITE" id="PS01357">
    <property type="entry name" value="ZF_ZZ_1"/>
    <property type="match status" value="1"/>
</dbReference>
<keyword evidence="9" id="KW-1185">Reference proteome</keyword>
<evidence type="ECO:0000256" key="4">
    <source>
        <dbReference type="PROSITE-ProRule" id="PRU00228"/>
    </source>
</evidence>
<dbReference type="GO" id="GO:0035973">
    <property type="term" value="P:aggrephagy"/>
    <property type="evidence" value="ECO:0007669"/>
    <property type="project" value="TreeGrafter"/>
</dbReference>
<dbReference type="InterPro" id="IPR001841">
    <property type="entry name" value="Znf_RING"/>
</dbReference>
<evidence type="ECO:0008006" key="10">
    <source>
        <dbReference type="Google" id="ProtNLM"/>
    </source>
</evidence>
<dbReference type="PANTHER" id="PTHR15090:SF0">
    <property type="entry name" value="SEQUESTOSOME-1"/>
    <property type="match status" value="1"/>
</dbReference>
<gene>
    <name evidence="8" type="ORF">PSHT_12598</name>
</gene>
<dbReference type="GO" id="GO:0044753">
    <property type="term" value="C:amphisome"/>
    <property type="evidence" value="ECO:0007669"/>
    <property type="project" value="TreeGrafter"/>
</dbReference>
<keyword evidence="2 4" id="KW-0863">Zinc-finger</keyword>